<reference evidence="1" key="1">
    <citation type="submission" date="2019-02" db="EMBL/GenBank/DDBJ databases">
        <authorList>
            <person name="Gruber-Vodicka R. H."/>
            <person name="Seah K. B. B."/>
        </authorList>
    </citation>
    <scope>NUCLEOTIDE SEQUENCE</scope>
    <source>
        <strain evidence="1">BECK_BZ123</strain>
    </source>
</reference>
<name>A0A450YX95_9GAMM</name>
<proteinExistence type="predicted"/>
<dbReference type="AlphaFoldDB" id="A0A450YX95"/>
<protein>
    <submittedName>
        <fullName evidence="1">Uncharacterized protein</fullName>
    </submittedName>
</protein>
<evidence type="ECO:0000313" key="1">
    <source>
        <dbReference type="EMBL" id="VFK46152.1"/>
    </source>
</evidence>
<sequence>MAMCWRSISIPWMMAHEDRQLSLSHYVLCRQEPNWRRARAILAIVPKNKTAKWLETHGVKAP</sequence>
<dbReference type="EMBL" id="CAADFS010000028">
    <property type="protein sequence ID" value="VFK46152.1"/>
    <property type="molecule type" value="Genomic_DNA"/>
</dbReference>
<accession>A0A450YX95</accession>
<organism evidence="1">
    <name type="scientific">Candidatus Kentrum sp. TC</name>
    <dbReference type="NCBI Taxonomy" id="2126339"/>
    <lineage>
        <taxon>Bacteria</taxon>
        <taxon>Pseudomonadati</taxon>
        <taxon>Pseudomonadota</taxon>
        <taxon>Gammaproteobacteria</taxon>
        <taxon>Candidatus Kentrum</taxon>
    </lineage>
</organism>
<gene>
    <name evidence="1" type="ORF">BECKTC1821D_GA0114238_102827</name>
</gene>